<protein>
    <recommendedName>
        <fullName evidence="3">ApeA N-terminal domain-containing protein</fullName>
    </recommendedName>
</protein>
<evidence type="ECO:0008006" key="3">
    <source>
        <dbReference type="Google" id="ProtNLM"/>
    </source>
</evidence>
<dbReference type="RefSeq" id="WP_118332546.1">
    <property type="nucleotide sequence ID" value="NZ_QSFZ01000001.1"/>
</dbReference>
<reference evidence="1 2" key="1">
    <citation type="submission" date="2018-08" db="EMBL/GenBank/DDBJ databases">
        <title>A genome reference for cultivated species of the human gut microbiota.</title>
        <authorList>
            <person name="Zou Y."/>
            <person name="Xue W."/>
            <person name="Luo G."/>
        </authorList>
    </citation>
    <scope>NUCLEOTIDE SEQUENCE [LARGE SCALE GENOMIC DNA]</scope>
    <source>
        <strain evidence="1 2">AM42-17AT</strain>
    </source>
</reference>
<evidence type="ECO:0000313" key="2">
    <source>
        <dbReference type="Proteomes" id="UP000286220"/>
    </source>
</evidence>
<gene>
    <name evidence="1" type="ORF">DW912_00310</name>
</gene>
<sequence>MNVIKAKLSHNAFIIQSIQPFSFEYNNTTIRVYKKEECLMIELIGKKKENGLMKVFLKLYDLLFLMLGAYPIRLSLSYNEKEIDTSKWVIRYTTANHFIEQEAAFCDITVENINSKSLMNIDNIHKQSIASISYIVSEYYEHVVTNHRIELITHTIDGIFMHSIYYKELLDMKRLQNSKSSDTTYYENVERVFRLFFYYHRKYNCQILEELGTTKKEFYKTISDTRNDFSHLLGKKKNRLISGKDMVYYIDLIFFAERLFVLEEMLNLELNEGMIQEYMYIMHDWIDELVNKRTDRIKSKRYTNIQKVNLIEKKLGLTE</sequence>
<dbReference type="AlphaFoldDB" id="A0A413U865"/>
<dbReference type="EMBL" id="QSFZ01000001">
    <property type="protein sequence ID" value="RHA94544.1"/>
    <property type="molecule type" value="Genomic_DNA"/>
</dbReference>
<comment type="caution">
    <text evidence="1">The sequence shown here is derived from an EMBL/GenBank/DDBJ whole genome shotgun (WGS) entry which is preliminary data.</text>
</comment>
<name>A0A413U865_9FIRM</name>
<proteinExistence type="predicted"/>
<accession>A0A413U865</accession>
<organism evidence="1 2">
    <name type="scientific">Agathobacter rectalis</name>
    <dbReference type="NCBI Taxonomy" id="39491"/>
    <lineage>
        <taxon>Bacteria</taxon>
        <taxon>Bacillati</taxon>
        <taxon>Bacillota</taxon>
        <taxon>Clostridia</taxon>
        <taxon>Lachnospirales</taxon>
        <taxon>Lachnospiraceae</taxon>
        <taxon>Agathobacter</taxon>
    </lineage>
</organism>
<dbReference type="Proteomes" id="UP000286220">
    <property type="component" value="Unassembled WGS sequence"/>
</dbReference>
<evidence type="ECO:0000313" key="1">
    <source>
        <dbReference type="EMBL" id="RHA94544.1"/>
    </source>
</evidence>